<dbReference type="Proteomes" id="UP000276888">
    <property type="component" value="Chromosome"/>
</dbReference>
<accession>A0A3Q9J1C7</accession>
<proteinExistence type="predicted"/>
<protein>
    <recommendedName>
        <fullName evidence="3">Helix-turn-helix domain-containing protein</fullName>
    </recommendedName>
</protein>
<keyword evidence="2" id="KW-1185">Reference proteome</keyword>
<name>A0A3Q9J1C7_9MICO</name>
<evidence type="ECO:0000313" key="2">
    <source>
        <dbReference type="Proteomes" id="UP000276888"/>
    </source>
</evidence>
<dbReference type="RefSeq" id="WP_206502643.1">
    <property type="nucleotide sequence ID" value="NZ_CP031423.1"/>
</dbReference>
<reference evidence="1 2" key="1">
    <citation type="submission" date="2018-08" db="EMBL/GenBank/DDBJ databases">
        <title>Microbacterium lemovicicum sp. nov., a bacterium isolated from a natural uranium-rich soil.</title>
        <authorList>
            <person name="ORTET P."/>
        </authorList>
    </citation>
    <scope>NUCLEOTIDE SEQUENCE [LARGE SCALE GENOMIC DNA]</scope>
    <source>
        <strain evidence="1 2">Viu22</strain>
    </source>
</reference>
<gene>
    <name evidence="1" type="ORF">CVS47_02841</name>
</gene>
<dbReference type="KEGG" id="mlv:CVS47_02841"/>
<sequence length="65" mass="7309">MNEYLTADQVCEIVPGMTKTGLAQLRFTGHGPRFLKPTPRKVLYRRSDVIAWLEGSEQTSTASVR</sequence>
<dbReference type="EMBL" id="CP031423">
    <property type="protein sequence ID" value="AZS38190.1"/>
    <property type="molecule type" value="Genomic_DNA"/>
</dbReference>
<evidence type="ECO:0000313" key="1">
    <source>
        <dbReference type="EMBL" id="AZS38190.1"/>
    </source>
</evidence>
<organism evidence="1 2">
    <name type="scientific">Microbacterium lemovicicum</name>
    <dbReference type="NCBI Taxonomy" id="1072463"/>
    <lineage>
        <taxon>Bacteria</taxon>
        <taxon>Bacillati</taxon>
        <taxon>Actinomycetota</taxon>
        <taxon>Actinomycetes</taxon>
        <taxon>Micrococcales</taxon>
        <taxon>Microbacteriaceae</taxon>
        <taxon>Microbacterium</taxon>
    </lineage>
</organism>
<dbReference type="AlphaFoldDB" id="A0A3Q9J1C7"/>
<evidence type="ECO:0008006" key="3">
    <source>
        <dbReference type="Google" id="ProtNLM"/>
    </source>
</evidence>